<dbReference type="InterPro" id="IPR003439">
    <property type="entry name" value="ABC_transporter-like_ATP-bd"/>
</dbReference>
<dbReference type="HOGENOM" id="CLU_000604_1_23_2"/>
<feature type="domain" description="ABC transporter" evidence="4">
    <location>
        <begin position="4"/>
        <end position="254"/>
    </location>
</feature>
<dbReference type="GO" id="GO:0015833">
    <property type="term" value="P:peptide transport"/>
    <property type="evidence" value="ECO:0007669"/>
    <property type="project" value="InterPro"/>
</dbReference>
<dbReference type="GeneID" id="4909641"/>
<dbReference type="GO" id="GO:0005524">
    <property type="term" value="F:ATP binding"/>
    <property type="evidence" value="ECO:0007669"/>
    <property type="project" value="UniProtKB-KW"/>
</dbReference>
<keyword evidence="1" id="KW-0813">Transport</keyword>
<dbReference type="PANTHER" id="PTHR43776">
    <property type="entry name" value="TRANSPORT ATP-BINDING PROTEIN"/>
    <property type="match status" value="1"/>
</dbReference>
<evidence type="ECO:0000313" key="6">
    <source>
        <dbReference type="Proteomes" id="UP000001431"/>
    </source>
</evidence>
<gene>
    <name evidence="5" type="ordered locus">Pcal_1745</name>
</gene>
<dbReference type="InterPro" id="IPR050319">
    <property type="entry name" value="ABC_transp_ATP-bind"/>
</dbReference>
<dbReference type="FunFam" id="3.40.50.300:FF:000016">
    <property type="entry name" value="Oligopeptide ABC transporter ATP-binding component"/>
    <property type="match status" value="1"/>
</dbReference>
<dbReference type="PANTHER" id="PTHR43776:SF8">
    <property type="entry name" value="ABC TRANSPORTER, ATP-BINDING PROTEIN"/>
    <property type="match status" value="1"/>
</dbReference>
<evidence type="ECO:0000313" key="5">
    <source>
        <dbReference type="EMBL" id="ABO09162.1"/>
    </source>
</evidence>
<keyword evidence="6" id="KW-1185">Reference proteome</keyword>
<keyword evidence="2" id="KW-0547">Nucleotide-binding</keyword>
<dbReference type="InterPro" id="IPR013563">
    <property type="entry name" value="Oligopep_ABC_C"/>
</dbReference>
<accession>A3MWZ5</accession>
<dbReference type="GO" id="GO:0016887">
    <property type="term" value="F:ATP hydrolysis activity"/>
    <property type="evidence" value="ECO:0007669"/>
    <property type="project" value="InterPro"/>
</dbReference>
<dbReference type="EMBL" id="CP000561">
    <property type="protein sequence ID" value="ABO09162.1"/>
    <property type="molecule type" value="Genomic_DNA"/>
</dbReference>
<evidence type="ECO:0000256" key="2">
    <source>
        <dbReference type="ARBA" id="ARBA00022741"/>
    </source>
</evidence>
<dbReference type="SUPFAM" id="SSF52540">
    <property type="entry name" value="P-loop containing nucleoside triphosphate hydrolases"/>
    <property type="match status" value="1"/>
</dbReference>
<dbReference type="CDD" id="cd03257">
    <property type="entry name" value="ABC_NikE_OppD_transporters"/>
    <property type="match status" value="1"/>
</dbReference>
<dbReference type="AlphaFoldDB" id="A3MWZ5"/>
<dbReference type="NCBIfam" id="TIGR01727">
    <property type="entry name" value="oligo_HPY"/>
    <property type="match status" value="1"/>
</dbReference>
<dbReference type="eggNOG" id="arCOG00184">
    <property type="taxonomic scope" value="Archaea"/>
</dbReference>
<name>A3MWZ5_PYRCJ</name>
<dbReference type="GO" id="GO:0055085">
    <property type="term" value="P:transmembrane transport"/>
    <property type="evidence" value="ECO:0007669"/>
    <property type="project" value="UniProtKB-ARBA"/>
</dbReference>
<dbReference type="STRING" id="410359.Pcal_1745"/>
<dbReference type="KEGG" id="pcl:Pcal_1745"/>
<dbReference type="OrthoDB" id="18209at2157"/>
<dbReference type="PROSITE" id="PS00211">
    <property type="entry name" value="ABC_TRANSPORTER_1"/>
    <property type="match status" value="1"/>
</dbReference>
<evidence type="ECO:0000256" key="3">
    <source>
        <dbReference type="ARBA" id="ARBA00022840"/>
    </source>
</evidence>
<evidence type="ECO:0000259" key="4">
    <source>
        <dbReference type="PROSITE" id="PS50893"/>
    </source>
</evidence>
<dbReference type="Gene3D" id="3.40.50.300">
    <property type="entry name" value="P-loop containing nucleotide triphosphate hydrolases"/>
    <property type="match status" value="1"/>
</dbReference>
<reference evidence="5" key="1">
    <citation type="submission" date="2007-02" db="EMBL/GenBank/DDBJ databases">
        <title>Complete sequence of Pyrobaculum calidifontis JCM 11548.</title>
        <authorList>
            <consortium name="US DOE Joint Genome Institute"/>
            <person name="Copeland A."/>
            <person name="Lucas S."/>
            <person name="Lapidus A."/>
            <person name="Barry K."/>
            <person name="Glavina del Rio T."/>
            <person name="Dalin E."/>
            <person name="Tice H."/>
            <person name="Pitluck S."/>
            <person name="Chain P."/>
            <person name="Malfatti S."/>
            <person name="Shin M."/>
            <person name="Vergez L."/>
            <person name="Schmutz J."/>
            <person name="Larimer F."/>
            <person name="Land M."/>
            <person name="Hauser L."/>
            <person name="Kyrpides N."/>
            <person name="Mikhailova N."/>
            <person name="Cozen A.E."/>
            <person name="Fitz-Gibbon S.T."/>
            <person name="House C.H."/>
            <person name="Saltikov C."/>
            <person name="Lowe T.M."/>
            <person name="Richardson P."/>
        </authorList>
    </citation>
    <scope>NUCLEOTIDE SEQUENCE [LARGE SCALE GENOMIC DNA]</scope>
    <source>
        <strain evidence="5">JCM 11548</strain>
    </source>
</reference>
<keyword evidence="3" id="KW-0067">ATP-binding</keyword>
<dbReference type="InterPro" id="IPR017871">
    <property type="entry name" value="ABC_transporter-like_CS"/>
</dbReference>
<dbReference type="InterPro" id="IPR003593">
    <property type="entry name" value="AAA+_ATPase"/>
</dbReference>
<dbReference type="Pfam" id="PF00005">
    <property type="entry name" value="ABC_tran"/>
    <property type="match status" value="1"/>
</dbReference>
<organism evidence="5 6">
    <name type="scientific">Pyrobaculum calidifontis (strain DSM 21063 / JCM 11548 / VA1)</name>
    <dbReference type="NCBI Taxonomy" id="410359"/>
    <lineage>
        <taxon>Archaea</taxon>
        <taxon>Thermoproteota</taxon>
        <taxon>Thermoprotei</taxon>
        <taxon>Thermoproteales</taxon>
        <taxon>Thermoproteaceae</taxon>
        <taxon>Pyrobaculum</taxon>
    </lineage>
</organism>
<dbReference type="SMART" id="SM00382">
    <property type="entry name" value="AAA"/>
    <property type="match status" value="1"/>
</dbReference>
<dbReference type="Proteomes" id="UP000001431">
    <property type="component" value="Chromosome"/>
</dbReference>
<dbReference type="RefSeq" id="WP_011850421.1">
    <property type="nucleotide sequence ID" value="NC_009073.1"/>
</dbReference>
<protein>
    <submittedName>
        <fullName evidence="5">Oligopeptide/dipeptide ABC transporter, ATPase subunit</fullName>
    </submittedName>
</protein>
<dbReference type="InterPro" id="IPR027417">
    <property type="entry name" value="P-loop_NTPase"/>
</dbReference>
<evidence type="ECO:0000256" key="1">
    <source>
        <dbReference type="ARBA" id="ARBA00022448"/>
    </source>
</evidence>
<dbReference type="Pfam" id="PF08352">
    <property type="entry name" value="oligo_HPY"/>
    <property type="match status" value="1"/>
</dbReference>
<sequence>MPLLEVHDLKTWFPVGRGLFKPVKYVKAVDGVSFTLDAGEVLAVIGESGSGKTTLGRTVLRLIRPTAGKIVFDGKDITYAPDASLKWYRFSTAMIFQDPFSSLNPYHTVQYILEEPLILRKVPPQERRELVVKALEEVKLVPPEDFLKKYPHMLSGGQRQLVGIARALITRPRFIVADEPVSMLDVSIRAEILSLIRSLQSKYNIAMMYITHDIATAKYLADKLLVMYAGKAVEYGPFRDVIKEPLHPYTQALIEALPDPDPTNRLKIRKVPPGEPPSLVNPPTGCRFHPRCPYMIKGECDKEEPPLVEVKRGHYVACWLHIKR</sequence>
<dbReference type="PROSITE" id="PS50893">
    <property type="entry name" value="ABC_TRANSPORTER_2"/>
    <property type="match status" value="1"/>
</dbReference>
<proteinExistence type="predicted"/>